<organism evidence="1 2">
    <name type="scientific">[Candida] jaroonii</name>
    <dbReference type="NCBI Taxonomy" id="467808"/>
    <lineage>
        <taxon>Eukaryota</taxon>
        <taxon>Fungi</taxon>
        <taxon>Dikarya</taxon>
        <taxon>Ascomycota</taxon>
        <taxon>Saccharomycotina</taxon>
        <taxon>Pichiomycetes</taxon>
        <taxon>Debaryomycetaceae</taxon>
        <taxon>Yamadazyma</taxon>
    </lineage>
</organism>
<protein>
    <submittedName>
        <fullName evidence="1">Uncharacterized protein</fullName>
    </submittedName>
</protein>
<gene>
    <name evidence="1" type="ORF">CLIB1444_04S01002</name>
</gene>
<evidence type="ECO:0000313" key="1">
    <source>
        <dbReference type="EMBL" id="CAH6720480.1"/>
    </source>
</evidence>
<sequence>MGNQVKKLNIPTSPVEEHKSIDPPHTPGPSPSSDMLQTPKLPPSFLPSPESLRIKKVIDLGKLNKPGKLLLNDRTKLVPSTPKLQMIDDKMVRDWNKSKNIDFIDEEDLRSIKREPLENPFLTTKSNTTKPIIKNTIDYSQYNEFINKSTGKKIIKKLNSKQRIIKPKRLFQPKVKLLSDDKEFEIFKD</sequence>
<dbReference type="EMBL" id="CALSDN010000004">
    <property type="protein sequence ID" value="CAH6720480.1"/>
    <property type="molecule type" value="Genomic_DNA"/>
</dbReference>
<comment type="caution">
    <text evidence="1">The sequence shown here is derived from an EMBL/GenBank/DDBJ whole genome shotgun (WGS) entry which is preliminary data.</text>
</comment>
<accession>A0ACA9Y668</accession>
<dbReference type="Proteomes" id="UP001152531">
    <property type="component" value="Unassembled WGS sequence"/>
</dbReference>
<reference evidence="1" key="1">
    <citation type="submission" date="2022-06" db="EMBL/GenBank/DDBJ databases">
        <authorList>
            <person name="Legras J.-L."/>
            <person name="Devillers H."/>
            <person name="Grondin C."/>
        </authorList>
    </citation>
    <scope>NUCLEOTIDE SEQUENCE</scope>
    <source>
        <strain evidence="1">CLIB 1444</strain>
    </source>
</reference>
<evidence type="ECO:0000313" key="2">
    <source>
        <dbReference type="Proteomes" id="UP001152531"/>
    </source>
</evidence>
<proteinExistence type="predicted"/>
<keyword evidence="2" id="KW-1185">Reference proteome</keyword>
<name>A0ACA9Y668_9ASCO</name>